<gene>
    <name evidence="14" type="ORF">HID58_062814</name>
</gene>
<dbReference type="Gene3D" id="3.80.10.10">
    <property type="entry name" value="Ribonuclease Inhibitor"/>
    <property type="match status" value="3"/>
</dbReference>
<dbReference type="SUPFAM" id="SSF52058">
    <property type="entry name" value="L domain-like"/>
    <property type="match status" value="2"/>
</dbReference>
<dbReference type="PANTHER" id="PTHR27004">
    <property type="entry name" value="RECEPTOR-LIKE PROTEIN 12 ISOFORM X1"/>
    <property type="match status" value="1"/>
</dbReference>
<keyword evidence="5 13" id="KW-0812">Transmembrane</keyword>
<keyword evidence="9" id="KW-0675">Receptor</keyword>
<keyword evidence="11" id="KW-0175">Coiled coil</keyword>
<feature type="compositionally biased region" description="Low complexity" evidence="12">
    <location>
        <begin position="82"/>
        <end position="97"/>
    </location>
</feature>
<dbReference type="PROSITE" id="PS51450">
    <property type="entry name" value="LRR"/>
    <property type="match status" value="2"/>
</dbReference>
<keyword evidence="7 13" id="KW-1133">Transmembrane helix</keyword>
<accession>A0ABQ8A3B4</accession>
<feature type="compositionally biased region" description="Basic residues" evidence="12">
    <location>
        <begin position="273"/>
        <end position="284"/>
    </location>
</feature>
<dbReference type="EMBL" id="JAGKQM010000014">
    <property type="protein sequence ID" value="KAH0886718.1"/>
    <property type="molecule type" value="Genomic_DNA"/>
</dbReference>
<feature type="compositionally biased region" description="Basic and acidic residues" evidence="12">
    <location>
        <begin position="343"/>
        <end position="356"/>
    </location>
</feature>
<evidence type="ECO:0000256" key="2">
    <source>
        <dbReference type="ARBA" id="ARBA00009592"/>
    </source>
</evidence>
<evidence type="ECO:0000313" key="14">
    <source>
        <dbReference type="EMBL" id="KAH0886718.1"/>
    </source>
</evidence>
<keyword evidence="6" id="KW-0677">Repeat</keyword>
<proteinExistence type="inferred from homology"/>
<reference evidence="14 15" key="1">
    <citation type="submission" date="2021-05" db="EMBL/GenBank/DDBJ databases">
        <title>Genome Assembly of Synthetic Allotetraploid Brassica napus Reveals Homoeologous Exchanges between Subgenomes.</title>
        <authorList>
            <person name="Davis J.T."/>
        </authorList>
    </citation>
    <scope>NUCLEOTIDE SEQUENCE [LARGE SCALE GENOMIC DNA]</scope>
    <source>
        <strain evidence="15">cv. Da-Ae</strain>
        <tissue evidence="14">Seedling</tissue>
    </source>
</reference>
<evidence type="ECO:0000256" key="8">
    <source>
        <dbReference type="ARBA" id="ARBA00023136"/>
    </source>
</evidence>
<feature type="non-terminal residue" evidence="14">
    <location>
        <position position="1"/>
    </location>
</feature>
<evidence type="ECO:0000256" key="11">
    <source>
        <dbReference type="SAM" id="Coils"/>
    </source>
</evidence>
<comment type="similarity">
    <text evidence="2">Belongs to the RLP family.</text>
</comment>
<dbReference type="SMART" id="SM00365">
    <property type="entry name" value="LRR_SD22"/>
    <property type="match status" value="6"/>
</dbReference>
<evidence type="ECO:0000256" key="5">
    <source>
        <dbReference type="ARBA" id="ARBA00022692"/>
    </source>
</evidence>
<evidence type="ECO:0000256" key="4">
    <source>
        <dbReference type="ARBA" id="ARBA00022614"/>
    </source>
</evidence>
<feature type="transmembrane region" description="Helical" evidence="13">
    <location>
        <begin position="1156"/>
        <end position="1181"/>
    </location>
</feature>
<evidence type="ECO:0000256" key="7">
    <source>
        <dbReference type="ARBA" id="ARBA00022989"/>
    </source>
</evidence>
<feature type="compositionally biased region" description="Basic and acidic residues" evidence="12">
    <location>
        <begin position="411"/>
        <end position="422"/>
    </location>
</feature>
<evidence type="ECO:0000256" key="10">
    <source>
        <dbReference type="ARBA" id="ARBA00023180"/>
    </source>
</evidence>
<dbReference type="InterPro" id="IPR001611">
    <property type="entry name" value="Leu-rich_rpt"/>
</dbReference>
<evidence type="ECO:0000256" key="1">
    <source>
        <dbReference type="ARBA" id="ARBA00004251"/>
    </source>
</evidence>
<keyword evidence="8 13" id="KW-0472">Membrane</keyword>
<feature type="region of interest" description="Disordered" evidence="12">
    <location>
        <begin position="235"/>
        <end position="431"/>
    </location>
</feature>
<dbReference type="Pfam" id="PF13855">
    <property type="entry name" value="LRR_8"/>
    <property type="match status" value="2"/>
</dbReference>
<keyword evidence="4" id="KW-0433">Leucine-rich repeat</keyword>
<comment type="subcellular location">
    <subcellularLocation>
        <location evidence="1">Cell membrane</location>
        <topology evidence="1">Single-pass type I membrane protein</topology>
    </subcellularLocation>
</comment>
<organism evidence="14 15">
    <name type="scientific">Brassica napus</name>
    <name type="common">Rape</name>
    <dbReference type="NCBI Taxonomy" id="3708"/>
    <lineage>
        <taxon>Eukaryota</taxon>
        <taxon>Viridiplantae</taxon>
        <taxon>Streptophyta</taxon>
        <taxon>Embryophyta</taxon>
        <taxon>Tracheophyta</taxon>
        <taxon>Spermatophyta</taxon>
        <taxon>Magnoliopsida</taxon>
        <taxon>eudicotyledons</taxon>
        <taxon>Gunneridae</taxon>
        <taxon>Pentapetalae</taxon>
        <taxon>rosids</taxon>
        <taxon>malvids</taxon>
        <taxon>Brassicales</taxon>
        <taxon>Brassicaceae</taxon>
        <taxon>Brassiceae</taxon>
        <taxon>Brassica</taxon>
    </lineage>
</organism>
<feature type="region of interest" description="Disordered" evidence="12">
    <location>
        <begin position="82"/>
        <end position="101"/>
    </location>
</feature>
<feature type="compositionally biased region" description="Basic and acidic residues" evidence="12">
    <location>
        <begin position="300"/>
        <end position="310"/>
    </location>
</feature>
<evidence type="ECO:0000256" key="12">
    <source>
        <dbReference type="SAM" id="MobiDB-lite"/>
    </source>
</evidence>
<dbReference type="InterPro" id="IPR003591">
    <property type="entry name" value="Leu-rich_rpt_typical-subtyp"/>
</dbReference>
<feature type="coiled-coil region" evidence="11">
    <location>
        <begin position="525"/>
        <end position="566"/>
    </location>
</feature>
<evidence type="ECO:0000256" key="13">
    <source>
        <dbReference type="SAM" id="Phobius"/>
    </source>
</evidence>
<keyword evidence="15" id="KW-1185">Reference proteome</keyword>
<dbReference type="Pfam" id="PF00560">
    <property type="entry name" value="LRR_1"/>
    <property type="match status" value="5"/>
</dbReference>
<evidence type="ECO:0000256" key="3">
    <source>
        <dbReference type="ARBA" id="ARBA00022475"/>
    </source>
</evidence>
<keyword evidence="10" id="KW-0325">Glycoprotein</keyword>
<name>A0ABQ8A3B4_BRANA</name>
<dbReference type="PRINTS" id="PR00019">
    <property type="entry name" value="LEURICHRPT"/>
</dbReference>
<keyword evidence="3" id="KW-1003">Cell membrane</keyword>
<evidence type="ECO:0000256" key="9">
    <source>
        <dbReference type="ARBA" id="ARBA00023170"/>
    </source>
</evidence>
<evidence type="ECO:0000256" key="6">
    <source>
        <dbReference type="ARBA" id="ARBA00022737"/>
    </source>
</evidence>
<comment type="caution">
    <text evidence="14">The sequence shown here is derived from an EMBL/GenBank/DDBJ whole genome shotgun (WGS) entry which is preliminary data.</text>
</comment>
<dbReference type="SMART" id="SM00369">
    <property type="entry name" value="LRR_TYP"/>
    <property type="match status" value="8"/>
</dbReference>
<protein>
    <submittedName>
        <fullName evidence="14">Uncharacterized protein</fullName>
    </submittedName>
</protein>
<dbReference type="Proteomes" id="UP000824890">
    <property type="component" value="Unassembled WGS sequence"/>
</dbReference>
<evidence type="ECO:0000313" key="15">
    <source>
        <dbReference type="Proteomes" id="UP000824890"/>
    </source>
</evidence>
<sequence length="1187" mass="131057">FITINPLVFGLAACRPDQIQALLQFKNEFESGGCNLSSYFHGVTCDNTTGAVTKLHLPNGCFTGMIKANSILFELRQLLGSSDVGDSGSEASSQASRSLRRASREIPFDQIDCRPTIYHPGGIFEELGPLPSELLRDPRAQSWGNKFFESAQAIAAHSHLRWPDLSREWIRRQEARIARADWESRLPVVIGPRKSRLSLFTRIQQKILDEARKMDGVPDLSALLKGKLQLLSKKSTTADVQGAISSDAGRASEEGAPGLVDKDVGAEPPASSPKKKKKSKKARRKATEELPLEEIASLDETSKGLEARKGERGRKRPYEGATSSIDRGEVPAVGREGATRGSVESDRSEAAPEDRPRKKKKKKSVGAEPRPSDAEMGLVEVVAGEDVSLETPPEEKEVSARGSDPVTGERSIPDPSERKGSRSEGSTARRKKIEFPDRVEFSYNETTPLILNPLRCAELTRQIRGGTKEMPQLDDLYFRNEYIDAASSRARSDGSMNFLVEKYDSALKQTMIQLGSSEKLAQTRLKVIERVRAEHKKANEKAAEEKEILRVKFEELEGKLNNLTKLTQFDLSHNDLTGGFQLVQNLTKLSTLDLSYNHLSGTIPSSLLLTLPLLSHLDLRGNYLTGFIEVPSSPSSRLEHLFLGHNHFDGQILEPISKLTTLKELVLSFINFSYPIDLKDFSSLKSLLNLELSGNILSARTSLISGSDVPPNLYRLVMKSCSINEFPKSLKTLQNLECLDLSDNQIRGKVPEWLWSLPRLSIVILNNNSFDGFDGSLHNSSVTMLDLSLNNFTGPLPPPPLSIKLFLASRNSFTGDIPLSTCSRSYLDALDLSYNNFSGSIPQCLGKFKILNLRKNNLHGIIPNAFSSNSLLQTLDVGYNKISGQLPRSLVNCSSLRFLSVDHNNIKDLFPFWLKVLLDLQVLTLSSNTFHGPISPPQGPLGFPELRILDLSDNKFTGSLSPDYFVNWSASSSNKIYGDGKMYMGDYTNDLYSYFYGLDLQYKGLNMENEMVNTFYAAIDLSANNLGGQIPESIVLLTALIALNLSNNSFTGHIPMSFANVTELESLDLSQNELSGEIPQELGTLSFLAYINGEIPKGTQISGQPESSFEGNAGLCGIPLQESCFGTSEPPTQWEKQVDDEEEGEVLNWRGVAIGYWPGLLFGLAIGYVIPPEWLVLIIGLNKGINR</sequence>
<dbReference type="InterPro" id="IPR032675">
    <property type="entry name" value="LRR_dom_sf"/>
</dbReference>
<dbReference type="PANTHER" id="PTHR27004:SF387">
    <property type="entry name" value="LEUCINE-RICH REPEAT-CONTAINING N-TERMINAL PLANT-TYPE DOMAIN-CONTAINING PROTEIN"/>
    <property type="match status" value="1"/>
</dbReference>